<dbReference type="PANTHER" id="PTHR11547:SF52">
    <property type="entry name" value="CREATINE KINASE"/>
    <property type="match status" value="1"/>
</dbReference>
<keyword evidence="9" id="KW-0732">Signal</keyword>
<dbReference type="InterPro" id="IPR014746">
    <property type="entry name" value="Gln_synth/guanido_kin_cat_dom"/>
</dbReference>
<dbReference type="PROSITE" id="PS51509">
    <property type="entry name" value="PHOSPHAGEN_KINASE_N"/>
    <property type="match status" value="1"/>
</dbReference>
<dbReference type="GO" id="GO:0005615">
    <property type="term" value="C:extracellular space"/>
    <property type="evidence" value="ECO:0007669"/>
    <property type="project" value="TreeGrafter"/>
</dbReference>
<dbReference type="Pfam" id="PF00217">
    <property type="entry name" value="ATP-gua_Ptrans"/>
    <property type="match status" value="1"/>
</dbReference>
<dbReference type="PROSITE" id="PS51510">
    <property type="entry name" value="PHOSPHAGEN_KINASE_C"/>
    <property type="match status" value="1"/>
</dbReference>
<feature type="binding site" evidence="8">
    <location>
        <begin position="393"/>
        <end position="398"/>
    </location>
    <ligand>
        <name>ATP</name>
        <dbReference type="ChEBI" id="CHEBI:30616"/>
    </ligand>
</feature>
<organism evidence="12 13">
    <name type="scientific">Bagarius yarrelli</name>
    <name type="common">Goonch</name>
    <name type="synonym">Bagrus yarrelli</name>
    <dbReference type="NCBI Taxonomy" id="175774"/>
    <lineage>
        <taxon>Eukaryota</taxon>
        <taxon>Metazoa</taxon>
        <taxon>Chordata</taxon>
        <taxon>Craniata</taxon>
        <taxon>Vertebrata</taxon>
        <taxon>Euteleostomi</taxon>
        <taxon>Actinopterygii</taxon>
        <taxon>Neopterygii</taxon>
        <taxon>Teleostei</taxon>
        <taxon>Ostariophysi</taxon>
        <taxon>Siluriformes</taxon>
        <taxon>Sisoridae</taxon>
        <taxon>Sisorinae</taxon>
        <taxon>Bagarius</taxon>
    </lineage>
</organism>
<dbReference type="Proteomes" id="UP000319801">
    <property type="component" value="Unassembled WGS sequence"/>
</dbReference>
<comment type="caution">
    <text evidence="12">The sequence shown here is derived from an EMBL/GenBank/DDBJ whole genome shotgun (WGS) entry which is preliminary data.</text>
</comment>
<evidence type="ECO:0000259" key="10">
    <source>
        <dbReference type="PROSITE" id="PS51509"/>
    </source>
</evidence>
<keyword evidence="3 8" id="KW-0808">Transferase</keyword>
<gene>
    <name evidence="12" type="ORF">Baya_3202</name>
</gene>
<feature type="binding site" evidence="8">
    <location>
        <begin position="206"/>
        <end position="210"/>
    </location>
    <ligand>
        <name>ATP</name>
        <dbReference type="ChEBI" id="CHEBI:30616"/>
    </ligand>
</feature>
<dbReference type="SUPFAM" id="SSF48034">
    <property type="entry name" value="Guanido kinase N-terminal domain"/>
    <property type="match status" value="1"/>
</dbReference>
<feature type="signal peptide" evidence="9">
    <location>
        <begin position="1"/>
        <end position="22"/>
    </location>
</feature>
<dbReference type="InterPro" id="IPR022413">
    <property type="entry name" value="ATP-guanido_PTrfase_N"/>
</dbReference>
<accession>A0A556TRY2</accession>
<feature type="domain" description="Phosphagen kinase N-terminal" evidence="10">
    <location>
        <begin position="88"/>
        <end position="175"/>
    </location>
</feature>
<comment type="caution">
    <text evidence="8">Lacks conserved residue(s) required for the propagation of feature annotation.</text>
</comment>
<dbReference type="SUPFAM" id="SSF55931">
    <property type="entry name" value="Glutamine synthetase/guanido kinase"/>
    <property type="match status" value="1"/>
</dbReference>
<evidence type="ECO:0000256" key="5">
    <source>
        <dbReference type="ARBA" id="ARBA00022777"/>
    </source>
</evidence>
<dbReference type="GO" id="GO:0005524">
    <property type="term" value="F:ATP binding"/>
    <property type="evidence" value="ECO:0007669"/>
    <property type="project" value="UniProtKB-UniRule"/>
</dbReference>
<keyword evidence="6 8" id="KW-0067">ATP-binding</keyword>
<protein>
    <recommendedName>
        <fullName evidence="2">creatine kinase</fullName>
        <ecNumber evidence="2">2.7.3.2</ecNumber>
    </recommendedName>
</protein>
<dbReference type="InterPro" id="IPR000749">
    <property type="entry name" value="ATP-guanido_PTrfase"/>
</dbReference>
<feature type="binding site" evidence="8">
    <location>
        <begin position="365"/>
        <end position="369"/>
    </location>
    <ligand>
        <name>ATP</name>
        <dbReference type="ChEBI" id="CHEBI:30616"/>
    </ligand>
</feature>
<dbReference type="GO" id="GO:0046314">
    <property type="term" value="P:phosphocreatine biosynthetic process"/>
    <property type="evidence" value="ECO:0007669"/>
    <property type="project" value="InterPro"/>
</dbReference>
<dbReference type="EMBL" id="VCAZ01000015">
    <property type="protein sequence ID" value="TSK53642.1"/>
    <property type="molecule type" value="Genomic_DNA"/>
</dbReference>
<evidence type="ECO:0000256" key="6">
    <source>
        <dbReference type="ARBA" id="ARBA00022840"/>
    </source>
</evidence>
<evidence type="ECO:0000256" key="2">
    <source>
        <dbReference type="ARBA" id="ARBA00012231"/>
    </source>
</evidence>
<evidence type="ECO:0000256" key="7">
    <source>
        <dbReference type="PROSITE-ProRule" id="PRU00842"/>
    </source>
</evidence>
<keyword evidence="5 8" id="KW-0418">Kinase</keyword>
<evidence type="ECO:0000256" key="9">
    <source>
        <dbReference type="SAM" id="SignalP"/>
    </source>
</evidence>
<evidence type="ECO:0000256" key="1">
    <source>
        <dbReference type="ARBA" id="ARBA00006798"/>
    </source>
</evidence>
<dbReference type="GO" id="GO:0004111">
    <property type="term" value="F:creatine kinase activity"/>
    <property type="evidence" value="ECO:0007669"/>
    <property type="project" value="UniProtKB-EC"/>
</dbReference>
<dbReference type="Gene3D" id="1.10.135.10">
    <property type="entry name" value="ATP:guanido phosphotransferase, N-terminal domain"/>
    <property type="match status" value="1"/>
</dbReference>
<dbReference type="InterPro" id="IPR036802">
    <property type="entry name" value="ATP-guanido_PTrfase_N_sf"/>
</dbReference>
<dbReference type="Pfam" id="PF02807">
    <property type="entry name" value="ATP-gua_PtransN"/>
    <property type="match status" value="1"/>
</dbReference>
<feature type="chain" id="PRO_5021865972" description="creatine kinase" evidence="9">
    <location>
        <begin position="23"/>
        <end position="448"/>
    </location>
</feature>
<dbReference type="Gene3D" id="3.30.590.10">
    <property type="entry name" value="Glutamine synthetase/guanido kinase, catalytic domain"/>
    <property type="match status" value="1"/>
</dbReference>
<name>A0A556TRY2_BAGYA</name>
<comment type="similarity">
    <text evidence="1 7">Belongs to the ATP:guanido phosphotransferase family.</text>
</comment>
<dbReference type="EC" id="2.7.3.2" evidence="2"/>
<dbReference type="AlphaFoldDB" id="A0A556TRY2"/>
<feature type="domain" description="Phosphagen kinase C-terminal" evidence="11">
    <location>
        <begin position="203"/>
        <end position="434"/>
    </location>
</feature>
<evidence type="ECO:0000256" key="4">
    <source>
        <dbReference type="ARBA" id="ARBA00022741"/>
    </source>
</evidence>
<sequence length="448" mass="51174">MMRPLELFIALLSDFLCPVVTSRCTFFIPVRAQCTPLSHPTTEEKERMWKRKKEWLIKPPKEYPLETKYKPVLESLIPPDPMSKLKLKRRSPKEEFPSLDGNYTCMARVLDLHMYTRQFNRATENGVIFDDIIRPGLEDPGTNTGPLTVGCTAGDAQSYILFCDFFDRVIEAYHSYKVLGHETQKSDLNYDNLKGGDDFDRSYVVSCEVSASRCIEDFSFPTHCSRGERRQLLTLAKQALDQLSEELPGRLYSMDDLNQASEDQGLILDAPPITLMKTGVARDWPDARALWMSKNGSLAVWVNMEDHLKLVSSRSDANLREAFASVCINLLKLETIYNKLRHSFIWKPYLGWVVSSPAEVGTGLKATVTIRLIYLPEHKHLDKILDRLRLRMEADNSDELYKISNQQTIGLTEVEFTQLVVDGVKLLIRIEKRLENNGGIDDLVPAHK</sequence>
<evidence type="ECO:0000259" key="11">
    <source>
        <dbReference type="PROSITE" id="PS51510"/>
    </source>
</evidence>
<reference evidence="12 13" key="1">
    <citation type="journal article" date="2019" name="Genome Biol. Evol.">
        <title>Whole-Genome Sequencing of the Giant Devil Catfish, Bagarius yarrelli.</title>
        <authorList>
            <person name="Jiang W."/>
            <person name="Lv Y."/>
            <person name="Cheng L."/>
            <person name="Yang K."/>
            <person name="Chao B."/>
            <person name="Wang X."/>
            <person name="Li Y."/>
            <person name="Pan X."/>
            <person name="You X."/>
            <person name="Zhang Y."/>
            <person name="Yang J."/>
            <person name="Li J."/>
            <person name="Zhang X."/>
            <person name="Liu S."/>
            <person name="Sun C."/>
            <person name="Yang J."/>
            <person name="Shi Q."/>
        </authorList>
    </citation>
    <scope>NUCLEOTIDE SEQUENCE [LARGE SCALE GENOMIC DNA]</scope>
    <source>
        <strain evidence="12">JWS20170419001</strain>
        <tissue evidence="12">Muscle</tissue>
    </source>
</reference>
<evidence type="ECO:0000313" key="13">
    <source>
        <dbReference type="Proteomes" id="UP000319801"/>
    </source>
</evidence>
<evidence type="ECO:0000256" key="3">
    <source>
        <dbReference type="ARBA" id="ARBA00022679"/>
    </source>
</evidence>
<dbReference type="OrthoDB" id="432281at2759"/>
<keyword evidence="13" id="KW-1185">Reference proteome</keyword>
<dbReference type="InterPro" id="IPR022414">
    <property type="entry name" value="ATP-guanido_PTrfase_cat"/>
</dbReference>
<evidence type="ECO:0000256" key="8">
    <source>
        <dbReference type="PROSITE-ProRule" id="PRU00843"/>
    </source>
</evidence>
<proteinExistence type="inferred from homology"/>
<evidence type="ECO:0000313" key="12">
    <source>
        <dbReference type="EMBL" id="TSK53642.1"/>
    </source>
</evidence>
<keyword evidence="4 8" id="KW-0547">Nucleotide-binding</keyword>
<dbReference type="PANTHER" id="PTHR11547">
    <property type="entry name" value="ARGININE OR CREATINE KINASE"/>
    <property type="match status" value="1"/>
</dbReference>